<dbReference type="GO" id="GO:0016020">
    <property type="term" value="C:membrane"/>
    <property type="evidence" value="ECO:0007669"/>
    <property type="project" value="UniProtKB-SubCell"/>
</dbReference>
<feature type="transmembrane region" description="Helical" evidence="7">
    <location>
        <begin position="64"/>
        <end position="83"/>
    </location>
</feature>
<name>B4GFY8_DROPE</name>
<evidence type="ECO:0000256" key="4">
    <source>
        <dbReference type="ARBA" id="ARBA00022989"/>
    </source>
</evidence>
<dbReference type="Proteomes" id="UP000008744">
    <property type="component" value="Unassembled WGS sequence"/>
</dbReference>
<keyword evidence="4 7" id="KW-1133">Transmembrane helix</keyword>
<dbReference type="InterPro" id="IPR039859">
    <property type="entry name" value="PFA4/ZDH16/20/ERF2-like"/>
</dbReference>
<evidence type="ECO:0000256" key="6">
    <source>
        <dbReference type="ARBA" id="ARBA00023315"/>
    </source>
</evidence>
<keyword evidence="5 7" id="KW-0472">Membrane</keyword>
<dbReference type="KEGG" id="dpe:6591921"/>
<evidence type="ECO:0000256" key="5">
    <source>
        <dbReference type="ARBA" id="ARBA00023136"/>
    </source>
</evidence>
<dbReference type="Pfam" id="PF01529">
    <property type="entry name" value="DHHC"/>
    <property type="match status" value="1"/>
</dbReference>
<dbReference type="EC" id="2.3.1.225" evidence="7"/>
<evidence type="ECO:0000313" key="10">
    <source>
        <dbReference type="Proteomes" id="UP000008744"/>
    </source>
</evidence>
<accession>B4GFY8</accession>
<keyword evidence="2 7" id="KW-0808">Transferase</keyword>
<comment type="domain">
    <text evidence="7">The DHHC domain is required for palmitoyltransferase activity.</text>
</comment>
<feature type="domain" description="Palmitoyltransferase DHHC" evidence="8">
    <location>
        <begin position="107"/>
        <end position="239"/>
    </location>
</feature>
<dbReference type="PROSITE" id="PS50216">
    <property type="entry name" value="DHHC"/>
    <property type="match status" value="1"/>
</dbReference>
<dbReference type="OrthoDB" id="302728at2759"/>
<keyword evidence="6 7" id="KW-0012">Acyltransferase</keyword>
<dbReference type="STRING" id="7234.B4GFY8"/>
<proteinExistence type="inferred from homology"/>
<evidence type="ECO:0000313" key="9">
    <source>
        <dbReference type="EMBL" id="EDW34523.1"/>
    </source>
</evidence>
<feature type="transmembrane region" description="Helical" evidence="7">
    <location>
        <begin position="215"/>
        <end position="235"/>
    </location>
</feature>
<dbReference type="PhylomeDB" id="B4GFY8"/>
<organism evidence="10">
    <name type="scientific">Drosophila persimilis</name>
    <name type="common">Fruit fly</name>
    <dbReference type="NCBI Taxonomy" id="7234"/>
    <lineage>
        <taxon>Eukaryota</taxon>
        <taxon>Metazoa</taxon>
        <taxon>Ecdysozoa</taxon>
        <taxon>Arthropoda</taxon>
        <taxon>Hexapoda</taxon>
        <taxon>Insecta</taxon>
        <taxon>Pterygota</taxon>
        <taxon>Neoptera</taxon>
        <taxon>Endopterygota</taxon>
        <taxon>Diptera</taxon>
        <taxon>Brachycera</taxon>
        <taxon>Muscomorpha</taxon>
        <taxon>Ephydroidea</taxon>
        <taxon>Drosophilidae</taxon>
        <taxon>Drosophila</taxon>
        <taxon>Sophophora</taxon>
    </lineage>
</organism>
<evidence type="ECO:0000256" key="1">
    <source>
        <dbReference type="ARBA" id="ARBA00004141"/>
    </source>
</evidence>
<reference evidence="9 10" key="1">
    <citation type="journal article" date="2007" name="Nature">
        <title>Evolution of genes and genomes on the Drosophila phylogeny.</title>
        <authorList>
            <consortium name="Drosophila 12 Genomes Consortium"/>
            <person name="Clark A.G."/>
            <person name="Eisen M.B."/>
            <person name="Smith D.R."/>
            <person name="Bergman C.M."/>
            <person name="Oliver B."/>
            <person name="Markow T.A."/>
            <person name="Kaufman T.C."/>
            <person name="Kellis M."/>
            <person name="Gelbart W."/>
            <person name="Iyer V.N."/>
            <person name="Pollard D.A."/>
            <person name="Sackton T.B."/>
            <person name="Larracuente A.M."/>
            <person name="Singh N.D."/>
            <person name="Abad J.P."/>
            <person name="Abt D.N."/>
            <person name="Adryan B."/>
            <person name="Aguade M."/>
            <person name="Akashi H."/>
            <person name="Anderson W.W."/>
            <person name="Aquadro C.F."/>
            <person name="Ardell D.H."/>
            <person name="Arguello R."/>
            <person name="Artieri C.G."/>
            <person name="Barbash D.A."/>
            <person name="Barker D."/>
            <person name="Barsanti P."/>
            <person name="Batterham P."/>
            <person name="Batzoglou S."/>
            <person name="Begun D."/>
            <person name="Bhutkar A."/>
            <person name="Blanco E."/>
            <person name="Bosak S.A."/>
            <person name="Bradley R.K."/>
            <person name="Brand A.D."/>
            <person name="Brent M.R."/>
            <person name="Brooks A.N."/>
            <person name="Brown R.H."/>
            <person name="Butlin R.K."/>
            <person name="Caggese C."/>
            <person name="Calvi B.R."/>
            <person name="Bernardo de Carvalho A."/>
            <person name="Caspi A."/>
            <person name="Castrezana S."/>
            <person name="Celniker S.E."/>
            <person name="Chang J.L."/>
            <person name="Chapple C."/>
            <person name="Chatterji S."/>
            <person name="Chinwalla A."/>
            <person name="Civetta A."/>
            <person name="Clifton S.W."/>
            <person name="Comeron J.M."/>
            <person name="Costello J.C."/>
            <person name="Coyne J.A."/>
            <person name="Daub J."/>
            <person name="David R.G."/>
            <person name="Delcher A.L."/>
            <person name="Delehaunty K."/>
            <person name="Do C.B."/>
            <person name="Ebling H."/>
            <person name="Edwards K."/>
            <person name="Eickbush T."/>
            <person name="Evans J.D."/>
            <person name="Filipski A."/>
            <person name="Findeiss S."/>
            <person name="Freyhult E."/>
            <person name="Fulton L."/>
            <person name="Fulton R."/>
            <person name="Garcia A.C."/>
            <person name="Gardiner A."/>
            <person name="Garfield D.A."/>
            <person name="Garvin B.E."/>
            <person name="Gibson G."/>
            <person name="Gilbert D."/>
            <person name="Gnerre S."/>
            <person name="Godfrey J."/>
            <person name="Good R."/>
            <person name="Gotea V."/>
            <person name="Gravely B."/>
            <person name="Greenberg A.J."/>
            <person name="Griffiths-Jones S."/>
            <person name="Gross S."/>
            <person name="Guigo R."/>
            <person name="Gustafson E.A."/>
            <person name="Haerty W."/>
            <person name="Hahn M.W."/>
            <person name="Halligan D.L."/>
            <person name="Halpern A.L."/>
            <person name="Halter G.M."/>
            <person name="Han M.V."/>
            <person name="Heger A."/>
            <person name="Hillier L."/>
            <person name="Hinrichs A.S."/>
            <person name="Holmes I."/>
            <person name="Hoskins R.A."/>
            <person name="Hubisz M.J."/>
            <person name="Hultmark D."/>
            <person name="Huntley M.A."/>
            <person name="Jaffe D.B."/>
            <person name="Jagadeeshan S."/>
            <person name="Jeck W.R."/>
            <person name="Johnson J."/>
            <person name="Jones C.D."/>
            <person name="Jordan W.C."/>
            <person name="Karpen G.H."/>
            <person name="Kataoka E."/>
            <person name="Keightley P.D."/>
            <person name="Kheradpour P."/>
            <person name="Kirkness E.F."/>
            <person name="Koerich L.B."/>
            <person name="Kristiansen K."/>
            <person name="Kudrna D."/>
            <person name="Kulathinal R.J."/>
            <person name="Kumar S."/>
            <person name="Kwok R."/>
            <person name="Lander E."/>
            <person name="Langley C.H."/>
            <person name="Lapoint R."/>
            <person name="Lazzaro B.P."/>
            <person name="Lee S.J."/>
            <person name="Levesque L."/>
            <person name="Li R."/>
            <person name="Lin C.F."/>
            <person name="Lin M.F."/>
            <person name="Lindblad-Toh K."/>
            <person name="Llopart A."/>
            <person name="Long M."/>
            <person name="Low L."/>
            <person name="Lozovsky E."/>
            <person name="Lu J."/>
            <person name="Luo M."/>
            <person name="Machado C.A."/>
            <person name="Makalowski W."/>
            <person name="Marzo M."/>
            <person name="Matsuda M."/>
            <person name="Matzkin L."/>
            <person name="McAllister B."/>
            <person name="McBride C.S."/>
            <person name="McKernan B."/>
            <person name="McKernan K."/>
            <person name="Mendez-Lago M."/>
            <person name="Minx P."/>
            <person name="Mollenhauer M.U."/>
            <person name="Montooth K."/>
            <person name="Mount S.M."/>
            <person name="Mu X."/>
            <person name="Myers E."/>
            <person name="Negre B."/>
            <person name="Newfeld S."/>
            <person name="Nielsen R."/>
            <person name="Noor M.A."/>
            <person name="O'Grady P."/>
            <person name="Pachter L."/>
            <person name="Papaceit M."/>
            <person name="Parisi M.J."/>
            <person name="Parisi M."/>
            <person name="Parts L."/>
            <person name="Pedersen J.S."/>
            <person name="Pesole G."/>
            <person name="Phillippy A.M."/>
            <person name="Ponting C.P."/>
            <person name="Pop M."/>
            <person name="Porcelli D."/>
            <person name="Powell J.R."/>
            <person name="Prohaska S."/>
            <person name="Pruitt K."/>
            <person name="Puig M."/>
            <person name="Quesneville H."/>
            <person name="Ram K.R."/>
            <person name="Rand D."/>
            <person name="Rasmussen M.D."/>
            <person name="Reed L.K."/>
            <person name="Reenan R."/>
            <person name="Reily A."/>
            <person name="Remington K.A."/>
            <person name="Rieger T.T."/>
            <person name="Ritchie M.G."/>
            <person name="Robin C."/>
            <person name="Rogers Y.H."/>
            <person name="Rohde C."/>
            <person name="Rozas J."/>
            <person name="Rubenfield M.J."/>
            <person name="Ruiz A."/>
            <person name="Russo S."/>
            <person name="Salzberg S.L."/>
            <person name="Sanchez-Gracia A."/>
            <person name="Saranga D.J."/>
            <person name="Sato H."/>
            <person name="Schaeffer S.W."/>
            <person name="Schatz M.C."/>
            <person name="Schlenke T."/>
            <person name="Schwartz R."/>
            <person name="Segarra C."/>
            <person name="Singh R.S."/>
            <person name="Sirot L."/>
            <person name="Sirota M."/>
            <person name="Sisneros N.B."/>
            <person name="Smith C.D."/>
            <person name="Smith T.F."/>
            <person name="Spieth J."/>
            <person name="Stage D.E."/>
            <person name="Stark A."/>
            <person name="Stephan W."/>
            <person name="Strausberg R.L."/>
            <person name="Strempel S."/>
            <person name="Sturgill D."/>
            <person name="Sutton G."/>
            <person name="Sutton G.G."/>
            <person name="Tao W."/>
            <person name="Teichmann S."/>
            <person name="Tobari Y.N."/>
            <person name="Tomimura Y."/>
            <person name="Tsolas J.M."/>
            <person name="Valente V.L."/>
            <person name="Venter E."/>
            <person name="Venter J.C."/>
            <person name="Vicario S."/>
            <person name="Vieira F.G."/>
            <person name="Vilella A.J."/>
            <person name="Villasante A."/>
            <person name="Walenz B."/>
            <person name="Wang J."/>
            <person name="Wasserman M."/>
            <person name="Watts T."/>
            <person name="Wilson D."/>
            <person name="Wilson R.K."/>
            <person name="Wing R.A."/>
            <person name="Wolfner M.F."/>
            <person name="Wong A."/>
            <person name="Wong G.K."/>
            <person name="Wu C.I."/>
            <person name="Wu G."/>
            <person name="Yamamoto D."/>
            <person name="Yang H.P."/>
            <person name="Yang S.P."/>
            <person name="Yorke J.A."/>
            <person name="Yoshida K."/>
            <person name="Zdobnov E."/>
            <person name="Zhang P."/>
            <person name="Zhang Y."/>
            <person name="Zimin A.V."/>
            <person name="Baldwin J."/>
            <person name="Abdouelleil A."/>
            <person name="Abdulkadir J."/>
            <person name="Abebe A."/>
            <person name="Abera B."/>
            <person name="Abreu J."/>
            <person name="Acer S.C."/>
            <person name="Aftuck L."/>
            <person name="Alexander A."/>
            <person name="An P."/>
            <person name="Anderson E."/>
            <person name="Anderson S."/>
            <person name="Arachi H."/>
            <person name="Azer M."/>
            <person name="Bachantsang P."/>
            <person name="Barry A."/>
            <person name="Bayul T."/>
            <person name="Berlin A."/>
            <person name="Bessette D."/>
            <person name="Bloom T."/>
            <person name="Blye J."/>
            <person name="Boguslavskiy L."/>
            <person name="Bonnet C."/>
            <person name="Boukhgalter B."/>
            <person name="Bourzgui I."/>
            <person name="Brown A."/>
            <person name="Cahill P."/>
            <person name="Channer S."/>
            <person name="Cheshatsang Y."/>
            <person name="Chuda L."/>
            <person name="Citroen M."/>
            <person name="Collymore A."/>
            <person name="Cooke P."/>
            <person name="Costello M."/>
            <person name="D'Aco K."/>
            <person name="Daza R."/>
            <person name="De Haan G."/>
            <person name="DeGray S."/>
            <person name="DeMaso C."/>
            <person name="Dhargay N."/>
            <person name="Dooley K."/>
            <person name="Dooley E."/>
            <person name="Doricent M."/>
            <person name="Dorje P."/>
            <person name="Dorjee K."/>
            <person name="Dupes A."/>
            <person name="Elong R."/>
            <person name="Falk J."/>
            <person name="Farina A."/>
            <person name="Faro S."/>
            <person name="Ferguson D."/>
            <person name="Fisher S."/>
            <person name="Foley C.D."/>
            <person name="Franke A."/>
            <person name="Friedrich D."/>
            <person name="Gadbois L."/>
            <person name="Gearin G."/>
            <person name="Gearin C.R."/>
            <person name="Giannoukos G."/>
            <person name="Goode T."/>
            <person name="Graham J."/>
            <person name="Grandbois E."/>
            <person name="Grewal S."/>
            <person name="Gyaltsen K."/>
            <person name="Hafez N."/>
            <person name="Hagos B."/>
            <person name="Hall J."/>
            <person name="Henson C."/>
            <person name="Hollinger A."/>
            <person name="Honan T."/>
            <person name="Huard M.D."/>
            <person name="Hughes L."/>
            <person name="Hurhula B."/>
            <person name="Husby M.E."/>
            <person name="Kamat A."/>
            <person name="Kanga B."/>
            <person name="Kashin S."/>
            <person name="Khazanovich D."/>
            <person name="Kisner P."/>
            <person name="Lance K."/>
            <person name="Lara M."/>
            <person name="Lee W."/>
            <person name="Lennon N."/>
            <person name="Letendre F."/>
            <person name="LeVine R."/>
            <person name="Lipovsky A."/>
            <person name="Liu X."/>
            <person name="Liu J."/>
            <person name="Liu S."/>
            <person name="Lokyitsang T."/>
            <person name="Lokyitsang Y."/>
            <person name="Lubonja R."/>
            <person name="Lui A."/>
            <person name="MacDonald P."/>
            <person name="Magnisalis V."/>
            <person name="Maru K."/>
            <person name="Matthews C."/>
            <person name="McCusker W."/>
            <person name="McDonough S."/>
            <person name="Mehta T."/>
            <person name="Meldrim J."/>
            <person name="Meneus L."/>
            <person name="Mihai O."/>
            <person name="Mihalev A."/>
            <person name="Mihova T."/>
            <person name="Mittelman R."/>
            <person name="Mlenga V."/>
            <person name="Montmayeur A."/>
            <person name="Mulrain L."/>
            <person name="Navidi A."/>
            <person name="Naylor J."/>
            <person name="Negash T."/>
            <person name="Nguyen T."/>
            <person name="Nguyen N."/>
            <person name="Nicol R."/>
            <person name="Norbu C."/>
            <person name="Norbu N."/>
            <person name="Novod N."/>
            <person name="O'Neill B."/>
            <person name="Osman S."/>
            <person name="Markiewicz E."/>
            <person name="Oyono O.L."/>
            <person name="Patti C."/>
            <person name="Phunkhang P."/>
            <person name="Pierre F."/>
            <person name="Priest M."/>
            <person name="Raghuraman S."/>
            <person name="Rege F."/>
            <person name="Reyes R."/>
            <person name="Rise C."/>
            <person name="Rogov P."/>
            <person name="Ross K."/>
            <person name="Ryan E."/>
            <person name="Settipalli S."/>
            <person name="Shea T."/>
            <person name="Sherpa N."/>
            <person name="Shi L."/>
            <person name="Shih D."/>
            <person name="Sparrow T."/>
            <person name="Spaulding J."/>
            <person name="Stalker J."/>
            <person name="Stange-Thomann N."/>
            <person name="Stavropoulos S."/>
            <person name="Stone C."/>
            <person name="Strader C."/>
            <person name="Tesfaye S."/>
            <person name="Thomson T."/>
            <person name="Thoulutsang Y."/>
            <person name="Thoulutsang D."/>
            <person name="Topham K."/>
            <person name="Topping I."/>
            <person name="Tsamla T."/>
            <person name="Vassiliev H."/>
            <person name="Vo A."/>
            <person name="Wangchuk T."/>
            <person name="Wangdi T."/>
            <person name="Weiand M."/>
            <person name="Wilkinson J."/>
            <person name="Wilson A."/>
            <person name="Yadav S."/>
            <person name="Young G."/>
            <person name="Yu Q."/>
            <person name="Zembek L."/>
            <person name="Zhong D."/>
            <person name="Zimmer A."/>
            <person name="Zwirko Z."/>
            <person name="Jaffe D.B."/>
            <person name="Alvarez P."/>
            <person name="Brockman W."/>
            <person name="Butler J."/>
            <person name="Chin C."/>
            <person name="Gnerre S."/>
            <person name="Grabherr M."/>
            <person name="Kleber M."/>
            <person name="Mauceli E."/>
            <person name="MacCallum I."/>
        </authorList>
    </citation>
    <scope>NUCLEOTIDE SEQUENCE [LARGE SCALE GENOMIC DNA]</scope>
    <source>
        <strain evidence="10">MSH-3 / Tucson 14011-0111.49</strain>
    </source>
</reference>
<comment type="subcellular location">
    <subcellularLocation>
        <location evidence="1">Membrane</location>
        <topology evidence="1">Multi-pass membrane protein</topology>
    </subcellularLocation>
</comment>
<dbReference type="PANTHER" id="PTHR12246">
    <property type="entry name" value="PALMITOYLTRANSFERASE ZDHHC16"/>
    <property type="match status" value="1"/>
</dbReference>
<keyword evidence="3 7" id="KW-0812">Transmembrane</keyword>
<evidence type="ECO:0000256" key="3">
    <source>
        <dbReference type="ARBA" id="ARBA00022692"/>
    </source>
</evidence>
<protein>
    <recommendedName>
        <fullName evidence="7">Palmitoyltransferase</fullName>
        <ecNumber evidence="7">2.3.1.225</ecNumber>
    </recommendedName>
</protein>
<comment type="catalytic activity">
    <reaction evidence="7">
        <text>L-cysteinyl-[protein] + hexadecanoyl-CoA = S-hexadecanoyl-L-cysteinyl-[protein] + CoA</text>
        <dbReference type="Rhea" id="RHEA:36683"/>
        <dbReference type="Rhea" id="RHEA-COMP:10131"/>
        <dbReference type="Rhea" id="RHEA-COMP:11032"/>
        <dbReference type="ChEBI" id="CHEBI:29950"/>
        <dbReference type="ChEBI" id="CHEBI:57287"/>
        <dbReference type="ChEBI" id="CHEBI:57379"/>
        <dbReference type="ChEBI" id="CHEBI:74151"/>
        <dbReference type="EC" id="2.3.1.225"/>
    </reaction>
</comment>
<gene>
    <name evidence="9" type="primary">Dper\GL22296</name>
    <name evidence="9" type="ORF">Dper_GL22296</name>
</gene>
<dbReference type="eggNOG" id="KOG1311">
    <property type="taxonomic scope" value="Eukaryota"/>
</dbReference>
<dbReference type="GO" id="GO:0019706">
    <property type="term" value="F:protein-cysteine S-palmitoyltransferase activity"/>
    <property type="evidence" value="ECO:0007669"/>
    <property type="project" value="UniProtKB-EC"/>
</dbReference>
<dbReference type="InterPro" id="IPR001594">
    <property type="entry name" value="Palmitoyltrfase_DHHC"/>
</dbReference>
<dbReference type="OMA" id="RRFWIFF"/>
<evidence type="ECO:0000259" key="8">
    <source>
        <dbReference type="Pfam" id="PF01529"/>
    </source>
</evidence>
<dbReference type="HOGENOM" id="CLU_027721_5_1_1"/>
<dbReference type="EMBL" id="CH479182">
    <property type="protein sequence ID" value="EDW34523.1"/>
    <property type="molecule type" value="Genomic_DNA"/>
</dbReference>
<evidence type="ECO:0000256" key="7">
    <source>
        <dbReference type="RuleBase" id="RU079119"/>
    </source>
</evidence>
<dbReference type="AlphaFoldDB" id="B4GFY8"/>
<keyword evidence="10" id="KW-1185">Reference proteome</keyword>
<sequence>MCILYCWEEAALDFMDRHNTKIQAIVHPVSMATLVSVIGFLLVYDMLYALPDLTDPDGLWYKINLFWSIFVVYSIFSNLWICFWTDTSVQALPEHRLRPPPEEAHLWHYCASCEIMVPPRAWHCRLCKTCCLKRDPPLHFHPPNCIGHRNQRYFLCLSLSTGTLGSFQSLVYNCIYVWTTGAFVVADPFLILSFGQPRTDPSMGWKIITSMVLKLNVVAAIAASGMFITQVLMVYRNSTCFMMSDRAYDLGPMKNFRQVLGKRGFWTLLS</sequence>
<evidence type="ECO:0000256" key="2">
    <source>
        <dbReference type="ARBA" id="ARBA00022679"/>
    </source>
</evidence>
<feature type="transmembrane region" description="Helical" evidence="7">
    <location>
        <begin position="24"/>
        <end position="44"/>
    </location>
</feature>
<feature type="transmembrane region" description="Helical" evidence="7">
    <location>
        <begin position="175"/>
        <end position="195"/>
    </location>
</feature>
<comment type="similarity">
    <text evidence="7">Belongs to the DHHC palmitoyltransferase family.</text>
</comment>